<organism evidence="2 3">
    <name type="scientific">Portunus trituberculatus</name>
    <name type="common">Swimming crab</name>
    <name type="synonym">Neptunus trituberculatus</name>
    <dbReference type="NCBI Taxonomy" id="210409"/>
    <lineage>
        <taxon>Eukaryota</taxon>
        <taxon>Metazoa</taxon>
        <taxon>Ecdysozoa</taxon>
        <taxon>Arthropoda</taxon>
        <taxon>Crustacea</taxon>
        <taxon>Multicrustacea</taxon>
        <taxon>Malacostraca</taxon>
        <taxon>Eumalacostraca</taxon>
        <taxon>Eucarida</taxon>
        <taxon>Decapoda</taxon>
        <taxon>Pleocyemata</taxon>
        <taxon>Brachyura</taxon>
        <taxon>Eubrachyura</taxon>
        <taxon>Portunoidea</taxon>
        <taxon>Portunidae</taxon>
        <taxon>Portuninae</taxon>
        <taxon>Portunus</taxon>
    </lineage>
</organism>
<dbReference type="EMBL" id="VSRR010005337">
    <property type="protein sequence ID" value="MPC42173.1"/>
    <property type="molecule type" value="Genomic_DNA"/>
</dbReference>
<feature type="compositionally biased region" description="Polar residues" evidence="1">
    <location>
        <begin position="46"/>
        <end position="57"/>
    </location>
</feature>
<evidence type="ECO:0000256" key="1">
    <source>
        <dbReference type="SAM" id="MobiDB-lite"/>
    </source>
</evidence>
<name>A0A5B7FAN7_PORTR</name>
<proteinExistence type="predicted"/>
<gene>
    <name evidence="2" type="ORF">E2C01_035787</name>
</gene>
<evidence type="ECO:0000313" key="2">
    <source>
        <dbReference type="EMBL" id="MPC42173.1"/>
    </source>
</evidence>
<accession>A0A5B7FAN7</accession>
<keyword evidence="3" id="KW-1185">Reference proteome</keyword>
<protein>
    <submittedName>
        <fullName evidence="2">Uncharacterized protein</fullName>
    </submittedName>
</protein>
<reference evidence="2 3" key="1">
    <citation type="submission" date="2019-05" db="EMBL/GenBank/DDBJ databases">
        <title>Another draft genome of Portunus trituberculatus and its Hox gene families provides insights of decapod evolution.</title>
        <authorList>
            <person name="Jeong J.-H."/>
            <person name="Song I."/>
            <person name="Kim S."/>
            <person name="Choi T."/>
            <person name="Kim D."/>
            <person name="Ryu S."/>
            <person name="Kim W."/>
        </authorList>
    </citation>
    <scope>NUCLEOTIDE SEQUENCE [LARGE SCALE GENOMIC DNA]</scope>
    <source>
        <tissue evidence="2">Muscle</tissue>
    </source>
</reference>
<dbReference type="AlphaFoldDB" id="A0A5B7FAN7"/>
<feature type="region of interest" description="Disordered" evidence="1">
    <location>
        <begin position="42"/>
        <end position="82"/>
    </location>
</feature>
<comment type="caution">
    <text evidence="2">The sequence shown here is derived from an EMBL/GenBank/DDBJ whole genome shotgun (WGS) entry which is preliminary data.</text>
</comment>
<evidence type="ECO:0000313" key="3">
    <source>
        <dbReference type="Proteomes" id="UP000324222"/>
    </source>
</evidence>
<sequence>MLPLPALLAPPTPHPSTSHSKDHFRAGKGNDVFSMDLLTKRHHTQKNASRNTSSPTIGTARWHQHEGAPGTGVMRQEISGGG</sequence>
<dbReference type="Proteomes" id="UP000324222">
    <property type="component" value="Unassembled WGS sequence"/>
</dbReference>
<feature type="region of interest" description="Disordered" evidence="1">
    <location>
        <begin position="1"/>
        <end position="30"/>
    </location>
</feature>